<evidence type="ECO:0000313" key="2">
    <source>
        <dbReference type="EMBL" id="TDF93653.1"/>
    </source>
</evidence>
<reference evidence="2 3" key="1">
    <citation type="submission" date="2019-03" db="EMBL/GenBank/DDBJ databases">
        <title>Whole genome sequence of Arthrobacter sp JH1-1.</title>
        <authorList>
            <person name="Trinh H.N."/>
        </authorList>
    </citation>
    <scope>NUCLEOTIDE SEQUENCE [LARGE SCALE GENOMIC DNA]</scope>
    <source>
        <strain evidence="2 3">JH1-1</strain>
    </source>
</reference>
<dbReference type="InterPro" id="IPR039556">
    <property type="entry name" value="ICL/PEPM"/>
</dbReference>
<protein>
    <submittedName>
        <fullName evidence="2">Phosphoenolpyruvate phosphomutase</fullName>
    </submittedName>
</protein>
<evidence type="ECO:0000313" key="3">
    <source>
        <dbReference type="Proteomes" id="UP000295511"/>
    </source>
</evidence>
<accession>A0A4R5KEI8</accession>
<dbReference type="PANTHER" id="PTHR42905:SF7">
    <property type="entry name" value="PHOSPHOENOLPYRUVATE PHOSPHOMUTASE"/>
    <property type="match status" value="1"/>
</dbReference>
<dbReference type="PANTHER" id="PTHR42905">
    <property type="entry name" value="PHOSPHOENOLPYRUVATE CARBOXYLASE"/>
    <property type="match status" value="1"/>
</dbReference>
<dbReference type="InterPro" id="IPR040442">
    <property type="entry name" value="Pyrv_kinase-like_dom_sf"/>
</dbReference>
<dbReference type="Gene3D" id="3.20.20.60">
    <property type="entry name" value="Phosphoenolpyruvate-binding domains"/>
    <property type="match status" value="1"/>
</dbReference>
<dbReference type="SUPFAM" id="SSF51621">
    <property type="entry name" value="Phosphoenolpyruvate/pyruvate domain"/>
    <property type="match status" value="1"/>
</dbReference>
<gene>
    <name evidence="2" type="ORF">E1809_15585</name>
</gene>
<dbReference type="AlphaFoldDB" id="A0A4R5KEI8"/>
<keyword evidence="2" id="KW-0670">Pyruvate</keyword>
<dbReference type="CDD" id="cd00377">
    <property type="entry name" value="ICL_PEPM"/>
    <property type="match status" value="1"/>
</dbReference>
<organism evidence="2 3">
    <name type="scientific">Arthrobacter terricola</name>
    <dbReference type="NCBI Taxonomy" id="2547396"/>
    <lineage>
        <taxon>Bacteria</taxon>
        <taxon>Bacillati</taxon>
        <taxon>Actinomycetota</taxon>
        <taxon>Actinomycetes</taxon>
        <taxon>Micrococcales</taxon>
        <taxon>Micrococcaceae</taxon>
        <taxon>Arthrobacter</taxon>
    </lineage>
</organism>
<dbReference type="OrthoDB" id="9771433at2"/>
<dbReference type="RefSeq" id="WP_133205157.1">
    <property type="nucleotide sequence ID" value="NZ_SMRU01000018.1"/>
</dbReference>
<evidence type="ECO:0000256" key="1">
    <source>
        <dbReference type="ARBA" id="ARBA00038455"/>
    </source>
</evidence>
<dbReference type="InterPro" id="IPR015813">
    <property type="entry name" value="Pyrv/PenolPyrv_kinase-like_dom"/>
</dbReference>
<dbReference type="GO" id="GO:0003824">
    <property type="term" value="F:catalytic activity"/>
    <property type="evidence" value="ECO:0007669"/>
    <property type="project" value="InterPro"/>
</dbReference>
<dbReference type="EMBL" id="SMRU01000018">
    <property type="protein sequence ID" value="TDF93653.1"/>
    <property type="molecule type" value="Genomic_DNA"/>
</dbReference>
<dbReference type="Proteomes" id="UP000295511">
    <property type="component" value="Unassembled WGS sequence"/>
</dbReference>
<comment type="caution">
    <text evidence="2">The sequence shown here is derived from an EMBL/GenBank/DDBJ whole genome shotgun (WGS) entry which is preliminary data.</text>
</comment>
<sequence length="285" mass="30159">MTKAAHLRSLIREGRAPVLTAGAHDGLGAVLAERAGYRAVWASGLEVSAAHALPDVGLLGISDYLAAARIMNQACGLPVIADCDTGFGNELNAAYTVQQYEAAGVAAICIEDKIFPKVNSFAGHRQMLAPIGEFAHKIRVAKGSQKDPDFMVIARTEALIAGAGMDEAMDRAHAYADAGADAILIHSKAKTHAEVEEFMGRWGGRLPVVIVPTTYYEWSASDAGHAGASIVIHANQGLRATVSAVMSAFAIMLNDGCSSALEGQIASVKEIFDLQRMDQWLELEA</sequence>
<comment type="similarity">
    <text evidence="1">Belongs to the isocitrate lyase/PEP mutase superfamily. PEP mutase family.</text>
</comment>
<dbReference type="Pfam" id="PF13714">
    <property type="entry name" value="PEP_mutase"/>
    <property type="match status" value="1"/>
</dbReference>
<name>A0A4R5KEI8_9MICC</name>
<keyword evidence="3" id="KW-1185">Reference proteome</keyword>
<proteinExistence type="inferred from homology"/>